<proteinExistence type="predicted"/>
<feature type="region of interest" description="Disordered" evidence="1">
    <location>
        <begin position="189"/>
        <end position="250"/>
    </location>
</feature>
<evidence type="ECO:0000313" key="2">
    <source>
        <dbReference type="EMBL" id="KAL0163617.1"/>
    </source>
</evidence>
<keyword evidence="3" id="KW-1185">Reference proteome</keyword>
<protein>
    <submittedName>
        <fullName evidence="2">Uncharacterized protein</fullName>
    </submittedName>
</protein>
<feature type="compositionally biased region" description="Polar residues" evidence="1">
    <location>
        <begin position="21"/>
        <end position="32"/>
    </location>
</feature>
<feature type="region of interest" description="Disordered" evidence="1">
    <location>
        <begin position="137"/>
        <end position="162"/>
    </location>
</feature>
<feature type="compositionally biased region" description="Basic and acidic residues" evidence="1">
    <location>
        <begin position="192"/>
        <end position="212"/>
    </location>
</feature>
<dbReference type="Proteomes" id="UP001529510">
    <property type="component" value="Unassembled WGS sequence"/>
</dbReference>
<gene>
    <name evidence="2" type="ORF">M9458_039370</name>
</gene>
<organism evidence="2 3">
    <name type="scientific">Cirrhinus mrigala</name>
    <name type="common">Mrigala</name>
    <dbReference type="NCBI Taxonomy" id="683832"/>
    <lineage>
        <taxon>Eukaryota</taxon>
        <taxon>Metazoa</taxon>
        <taxon>Chordata</taxon>
        <taxon>Craniata</taxon>
        <taxon>Vertebrata</taxon>
        <taxon>Euteleostomi</taxon>
        <taxon>Actinopterygii</taxon>
        <taxon>Neopterygii</taxon>
        <taxon>Teleostei</taxon>
        <taxon>Ostariophysi</taxon>
        <taxon>Cypriniformes</taxon>
        <taxon>Cyprinidae</taxon>
        <taxon>Labeoninae</taxon>
        <taxon>Labeonini</taxon>
        <taxon>Cirrhinus</taxon>
    </lineage>
</organism>
<dbReference type="EMBL" id="JAMKFB020000020">
    <property type="protein sequence ID" value="KAL0163617.1"/>
    <property type="molecule type" value="Genomic_DNA"/>
</dbReference>
<dbReference type="AlphaFoldDB" id="A0ABD0NQD7"/>
<feature type="compositionally biased region" description="Polar residues" evidence="1">
    <location>
        <begin position="43"/>
        <end position="52"/>
    </location>
</feature>
<name>A0ABD0NQD7_CIRMR</name>
<feature type="region of interest" description="Disordered" evidence="1">
    <location>
        <begin position="17"/>
        <end position="56"/>
    </location>
</feature>
<reference evidence="2 3" key="1">
    <citation type="submission" date="2024-05" db="EMBL/GenBank/DDBJ databases">
        <title>Genome sequencing and assembly of Indian major carp, Cirrhinus mrigala (Hamilton, 1822).</title>
        <authorList>
            <person name="Mohindra V."/>
            <person name="Chowdhury L.M."/>
            <person name="Lal K."/>
            <person name="Jena J.K."/>
        </authorList>
    </citation>
    <scope>NUCLEOTIDE SEQUENCE [LARGE SCALE GENOMIC DNA]</scope>
    <source>
        <strain evidence="2">CM1030</strain>
        <tissue evidence="2">Blood</tissue>
    </source>
</reference>
<evidence type="ECO:0000313" key="3">
    <source>
        <dbReference type="Proteomes" id="UP001529510"/>
    </source>
</evidence>
<evidence type="ECO:0000256" key="1">
    <source>
        <dbReference type="SAM" id="MobiDB-lite"/>
    </source>
</evidence>
<comment type="caution">
    <text evidence="2">The sequence shown here is derived from an EMBL/GenBank/DDBJ whole genome shotgun (WGS) entry which is preliminary data.</text>
</comment>
<feature type="compositionally biased region" description="Basic and acidic residues" evidence="1">
    <location>
        <begin position="137"/>
        <end position="149"/>
    </location>
</feature>
<feature type="compositionally biased region" description="Basic residues" evidence="1">
    <location>
        <begin position="150"/>
        <end position="162"/>
    </location>
</feature>
<sequence length="481" mass="52087">MSPRELAESGVIGLDDVLRSDLTSPDSENLKSSEICEGDSDASGLSSKSPSTCDGPVQLDTRCTEVHRSGILRELGDIQVLEEQIREEHLKLEALRCTETESLYSVELTLDHVTARSSCRERRMFLQQLEQEKREVEKMERSLNREMKAGKAKKRSSKGRRVVKCSVMERNSKLKGLDDELLRKCRLQQHQSPDKLPDSDITHHADTEKKPSDLISNAEECTSPNQAEDAELADSTLTSEPVGSKSQPVSITSLECPAAPDSEFLQDVQSCLDEPDAGSILSETGKLDAMDSSEIPSNLASTSIHAELSEDETTSCGCTDGDPAVDQAELKTGDGYSTQESDDVRGAFDPGGVSIAPVPAPRRAVQNDSVCDQEKRRASDSEAQVETGLSVISSKLMQNNNNNTAVLCSKEVPKNSCSSTVVPEMHDDSRSVVVTGPCVGNDGCDGGGSMRATCRSTLNQLQLHTSTRQVQTNVLTQSALL</sequence>
<feature type="compositionally biased region" description="Polar residues" evidence="1">
    <location>
        <begin position="235"/>
        <end position="250"/>
    </location>
</feature>
<accession>A0ABD0NQD7</accession>